<organism evidence="3 4">
    <name type="scientific">Acidicapsa dinghuensis</name>
    <dbReference type="NCBI Taxonomy" id="2218256"/>
    <lineage>
        <taxon>Bacteria</taxon>
        <taxon>Pseudomonadati</taxon>
        <taxon>Acidobacteriota</taxon>
        <taxon>Terriglobia</taxon>
        <taxon>Terriglobales</taxon>
        <taxon>Acidobacteriaceae</taxon>
        <taxon>Acidicapsa</taxon>
    </lineage>
</organism>
<dbReference type="Pfam" id="PF01839">
    <property type="entry name" value="FG-GAP"/>
    <property type="match status" value="1"/>
</dbReference>
<comment type="caution">
    <text evidence="3">The sequence shown here is derived from an EMBL/GenBank/DDBJ whole genome shotgun (WGS) entry which is preliminary data.</text>
</comment>
<dbReference type="InterPro" id="IPR028994">
    <property type="entry name" value="Integrin_alpha_N"/>
</dbReference>
<evidence type="ECO:0000313" key="4">
    <source>
        <dbReference type="Proteomes" id="UP001596091"/>
    </source>
</evidence>
<name>A0ABW1EI12_9BACT</name>
<accession>A0ABW1EI12</accession>
<dbReference type="Gene3D" id="2.130.10.130">
    <property type="entry name" value="Integrin alpha, N-terminal"/>
    <property type="match status" value="2"/>
</dbReference>
<gene>
    <name evidence="3" type="ORF">ACFPT7_15605</name>
</gene>
<reference evidence="4" key="1">
    <citation type="journal article" date="2019" name="Int. J. Syst. Evol. Microbiol.">
        <title>The Global Catalogue of Microorganisms (GCM) 10K type strain sequencing project: providing services to taxonomists for standard genome sequencing and annotation.</title>
        <authorList>
            <consortium name="The Broad Institute Genomics Platform"/>
            <consortium name="The Broad Institute Genome Sequencing Center for Infectious Disease"/>
            <person name="Wu L."/>
            <person name="Ma J."/>
        </authorList>
    </citation>
    <scope>NUCLEOTIDE SEQUENCE [LARGE SCALE GENOMIC DNA]</scope>
    <source>
        <strain evidence="4">JCM 4087</strain>
    </source>
</reference>
<evidence type="ECO:0000256" key="1">
    <source>
        <dbReference type="ARBA" id="ARBA00022729"/>
    </source>
</evidence>
<dbReference type="EMBL" id="JBHSPH010000006">
    <property type="protein sequence ID" value="MFC5863733.1"/>
    <property type="molecule type" value="Genomic_DNA"/>
</dbReference>
<dbReference type="RefSeq" id="WP_263342506.1">
    <property type="nucleotide sequence ID" value="NZ_JAGSYH010000012.1"/>
</dbReference>
<dbReference type="PANTHER" id="PTHR46580">
    <property type="entry name" value="SENSOR KINASE-RELATED"/>
    <property type="match status" value="1"/>
</dbReference>
<dbReference type="InterPro" id="IPR013517">
    <property type="entry name" value="FG-GAP"/>
</dbReference>
<evidence type="ECO:0000313" key="3">
    <source>
        <dbReference type="EMBL" id="MFC5863733.1"/>
    </source>
</evidence>
<sequence length="385" mass="40328">MRTLYQLAFFLGASTLLAHAQQFRQITIPTGPSPRWIAVADLNHDHNPDIVVANSGSDSSDSGTIAILLGDGRGSFQPAPGSPFAAGHLPNDIAIADINNDGNLDLIIANHQSPYLRIFLGDGRGAFHLAPGSPVDVHSNPHPHAVIAADFNSDGKPDAATDSWGNNQIEILRGDGTGRLLTPGTFFATGHRPYERLRTADFNHDGHPDIVTTNLDDGTVSILLGDGHGGLHNAPGSPFPAGAKPWQIAIDDLNDDGNADLIIIPYQRDISGPQENVVTVLQGDGHGGFHPMPDTPLSLEGCRGPNSVAAGDITGDGTQTLAIACAESRMLLLYHRDTSGKFTSATKSIPGSWGSVAIARLTAGPRSAIITANADAGSITIYLPK</sequence>
<keyword evidence="4" id="KW-1185">Reference proteome</keyword>
<feature type="chain" id="PRO_5045967761" evidence="2">
    <location>
        <begin position="21"/>
        <end position="385"/>
    </location>
</feature>
<dbReference type="SUPFAM" id="SSF69318">
    <property type="entry name" value="Integrin alpha N-terminal domain"/>
    <property type="match status" value="1"/>
</dbReference>
<dbReference type="Proteomes" id="UP001596091">
    <property type="component" value="Unassembled WGS sequence"/>
</dbReference>
<keyword evidence="1 2" id="KW-0732">Signal</keyword>
<evidence type="ECO:0000256" key="2">
    <source>
        <dbReference type="SAM" id="SignalP"/>
    </source>
</evidence>
<dbReference type="Pfam" id="PF13517">
    <property type="entry name" value="FG-GAP_3"/>
    <property type="match status" value="2"/>
</dbReference>
<protein>
    <submittedName>
        <fullName evidence="3">FG-GAP repeat domain-containing protein</fullName>
    </submittedName>
</protein>
<proteinExistence type="predicted"/>
<feature type="signal peptide" evidence="2">
    <location>
        <begin position="1"/>
        <end position="20"/>
    </location>
</feature>